<accession>A0A2V0PFD1</accession>
<keyword evidence="3" id="KW-1185">Reference proteome</keyword>
<sequence>MRHFLHTAPRKGVAWSGRAVGVPPPPQRRARRPRRYAATLAAAPEPASPRQQQQEKRQQEQRQQPARPVLLTCGEEVAAYAAQHPALAAALGGRALLADTLAFTGICMARLVVGMHSYQLFAGLPDQARARVDCERAALRTARRLLAGGGGGRGVRGAVAIAAEEIAALASKPAD</sequence>
<name>A0A2V0PFD1_9CHLO</name>
<feature type="compositionally biased region" description="Low complexity" evidence="1">
    <location>
        <begin position="36"/>
        <end position="52"/>
    </location>
</feature>
<evidence type="ECO:0000313" key="2">
    <source>
        <dbReference type="EMBL" id="GBF97692.1"/>
    </source>
</evidence>
<dbReference type="EMBL" id="BDRX01000105">
    <property type="protein sequence ID" value="GBF97692.1"/>
    <property type="molecule type" value="Genomic_DNA"/>
</dbReference>
<proteinExistence type="predicted"/>
<organism evidence="2 3">
    <name type="scientific">Raphidocelis subcapitata</name>
    <dbReference type="NCBI Taxonomy" id="307507"/>
    <lineage>
        <taxon>Eukaryota</taxon>
        <taxon>Viridiplantae</taxon>
        <taxon>Chlorophyta</taxon>
        <taxon>core chlorophytes</taxon>
        <taxon>Chlorophyceae</taxon>
        <taxon>CS clade</taxon>
        <taxon>Sphaeropleales</taxon>
        <taxon>Selenastraceae</taxon>
        <taxon>Raphidocelis</taxon>
    </lineage>
</organism>
<gene>
    <name evidence="2" type="ORF">Rsub_09750</name>
</gene>
<protein>
    <submittedName>
        <fullName evidence="2">Uncharacterized protein</fullName>
    </submittedName>
</protein>
<dbReference type="Gene3D" id="3.90.1200.10">
    <property type="match status" value="1"/>
</dbReference>
<dbReference type="Proteomes" id="UP000247498">
    <property type="component" value="Unassembled WGS sequence"/>
</dbReference>
<evidence type="ECO:0000256" key="1">
    <source>
        <dbReference type="SAM" id="MobiDB-lite"/>
    </source>
</evidence>
<comment type="caution">
    <text evidence="2">The sequence shown here is derived from an EMBL/GenBank/DDBJ whole genome shotgun (WGS) entry which is preliminary data.</text>
</comment>
<dbReference type="InParanoid" id="A0A2V0PFD1"/>
<feature type="region of interest" description="Disordered" evidence="1">
    <location>
        <begin position="1"/>
        <end position="66"/>
    </location>
</feature>
<dbReference type="AlphaFoldDB" id="A0A2V0PFD1"/>
<reference evidence="2 3" key="1">
    <citation type="journal article" date="2018" name="Sci. Rep.">
        <title>Raphidocelis subcapitata (=Pseudokirchneriella subcapitata) provides an insight into genome evolution and environmental adaptations in the Sphaeropleales.</title>
        <authorList>
            <person name="Suzuki S."/>
            <person name="Yamaguchi H."/>
            <person name="Nakajima N."/>
            <person name="Kawachi M."/>
        </authorList>
    </citation>
    <scope>NUCLEOTIDE SEQUENCE [LARGE SCALE GENOMIC DNA]</scope>
    <source>
        <strain evidence="2 3">NIES-35</strain>
    </source>
</reference>
<evidence type="ECO:0000313" key="3">
    <source>
        <dbReference type="Proteomes" id="UP000247498"/>
    </source>
</evidence>